<keyword evidence="2" id="KW-0808">Transferase</keyword>
<dbReference type="Pfam" id="PF13458">
    <property type="entry name" value="Peripla_BP_6"/>
    <property type="match status" value="1"/>
</dbReference>
<dbReference type="InterPro" id="IPR011009">
    <property type="entry name" value="Kinase-like_dom_sf"/>
</dbReference>
<accession>A0ABW9I006</accession>
<comment type="caution">
    <text evidence="9">The sequence shown here is derived from an EMBL/GenBank/DDBJ whole genome shotgun (WGS) entry which is preliminary data.</text>
</comment>
<dbReference type="SMART" id="SM00220">
    <property type="entry name" value="S_TKc"/>
    <property type="match status" value="1"/>
</dbReference>
<dbReference type="PROSITE" id="PS50011">
    <property type="entry name" value="PROTEIN_KINASE_DOM"/>
    <property type="match status" value="1"/>
</dbReference>
<organism evidence="9 10">
    <name type="scientific">Streptomyces niveiscabiei</name>
    <dbReference type="NCBI Taxonomy" id="164115"/>
    <lineage>
        <taxon>Bacteria</taxon>
        <taxon>Bacillati</taxon>
        <taxon>Actinomycetota</taxon>
        <taxon>Actinomycetes</taxon>
        <taxon>Kitasatosporales</taxon>
        <taxon>Streptomycetaceae</taxon>
        <taxon>Streptomyces</taxon>
    </lineage>
</organism>
<dbReference type="InterPro" id="IPR008271">
    <property type="entry name" value="Ser/Thr_kinase_AS"/>
</dbReference>
<evidence type="ECO:0000313" key="9">
    <source>
        <dbReference type="EMBL" id="MFM9613023.1"/>
    </source>
</evidence>
<feature type="binding site" evidence="7">
    <location>
        <position position="44"/>
    </location>
    <ligand>
        <name>ATP</name>
        <dbReference type="ChEBI" id="CHEBI:30616"/>
    </ligand>
</feature>
<dbReference type="PROSITE" id="PS00108">
    <property type="entry name" value="PROTEIN_KINASE_ST"/>
    <property type="match status" value="1"/>
</dbReference>
<keyword evidence="4 7" id="KW-0547">Nucleotide-binding</keyword>
<dbReference type="Gene3D" id="3.40.50.2300">
    <property type="match status" value="2"/>
</dbReference>
<sequence>MTEKLTPADPSHLGGHRLLAQLGAGGMGVVYLGRAASGELAAVKVILPEYADQPEFRARFRREVAAARRVDSPWAVPVTGADPDAPAPWLATAFVPGPSLAEAVAVCGPLPERSVRVLGRSLARALAAVHAAGLVHRDVKPANVLLSLDGPRLIDFGIARAPEETALTSADVVIGTPGFLAPEQARAEPASPASDVFALGCLLSYSATGRPPFGTGTVDALLYRTVHDEPDLDDIPAALRTLLEDCLAKNPAARPTARDLDAALSSEAGPDASDWLPDPVVRLVADRSAAMLALPDIEATALDPTTDGPPPEVPAPPTNRRRFLLFGGGVALLAAGGAGAAVWASGRDSAPPGPRWTLGLQADLTGPQKRIGQAQERAVRLAVEEFNARDDRPFPLTLRTADDQGDPARAAEVSRTLAADPGLLAVIASTGDTTTGASLTSYDARSIPQLTASSGRSTYGTAPVRHFLQAVPGDTGIPAPMAFALHGQGARQVSVLVDRAGGTSAWELGHTLYQNLGVLKITGEPRVAPRLAGDLSSVVAEMAARRPDAFVYTGTPARAAEVARALTGFPGARVLGFPAAQPEFLSAAGAAAEGWQTFAPYIDPSAAPVRPFAAAYRKRYGTPPPYWAAETYDVTRMILTRLTDSGEPPARQRLFDLLLKKPYEGAVRTYAFDPKQHWLDGYEVFRYEVRGGRFAYAGEVSV</sequence>
<evidence type="ECO:0000256" key="7">
    <source>
        <dbReference type="PROSITE-ProRule" id="PRU10141"/>
    </source>
</evidence>
<dbReference type="GO" id="GO:0016301">
    <property type="term" value="F:kinase activity"/>
    <property type="evidence" value="ECO:0007669"/>
    <property type="project" value="UniProtKB-KW"/>
</dbReference>
<dbReference type="SUPFAM" id="SSF53822">
    <property type="entry name" value="Periplasmic binding protein-like I"/>
    <property type="match status" value="1"/>
</dbReference>
<comment type="similarity">
    <text evidence="1">Belongs to the leucine-binding protein family.</text>
</comment>
<dbReference type="Gene3D" id="1.10.510.10">
    <property type="entry name" value="Transferase(Phosphotransferase) domain 1"/>
    <property type="match status" value="1"/>
</dbReference>
<dbReference type="SUPFAM" id="SSF56112">
    <property type="entry name" value="Protein kinase-like (PK-like)"/>
    <property type="match status" value="1"/>
</dbReference>
<dbReference type="Pfam" id="PF00069">
    <property type="entry name" value="Pkinase"/>
    <property type="match status" value="1"/>
</dbReference>
<evidence type="ECO:0000259" key="8">
    <source>
        <dbReference type="PROSITE" id="PS50011"/>
    </source>
</evidence>
<dbReference type="InterPro" id="IPR028081">
    <property type="entry name" value="Leu-bd"/>
</dbReference>
<evidence type="ECO:0000256" key="3">
    <source>
        <dbReference type="ARBA" id="ARBA00022729"/>
    </source>
</evidence>
<dbReference type="RefSeq" id="WP_409123692.1">
    <property type="nucleotide sequence ID" value="NZ_JBJVNI010000018.1"/>
</dbReference>
<protein>
    <submittedName>
        <fullName evidence="9">Bifunctional serine/threonine-protein kinase/ABC transporter substrate-binding protein</fullName>
    </submittedName>
</protein>
<dbReference type="CDD" id="cd14014">
    <property type="entry name" value="STKc_PknB_like"/>
    <property type="match status" value="1"/>
</dbReference>
<keyword evidence="10" id="KW-1185">Reference proteome</keyword>
<evidence type="ECO:0000256" key="6">
    <source>
        <dbReference type="ARBA" id="ARBA00022840"/>
    </source>
</evidence>
<evidence type="ECO:0000256" key="2">
    <source>
        <dbReference type="ARBA" id="ARBA00022679"/>
    </source>
</evidence>
<dbReference type="InterPro" id="IPR028082">
    <property type="entry name" value="Peripla_BP_I"/>
</dbReference>
<dbReference type="EMBL" id="JBJVNI010000018">
    <property type="protein sequence ID" value="MFM9613023.1"/>
    <property type="molecule type" value="Genomic_DNA"/>
</dbReference>
<evidence type="ECO:0000256" key="4">
    <source>
        <dbReference type="ARBA" id="ARBA00022741"/>
    </source>
</evidence>
<dbReference type="PANTHER" id="PTHR43289">
    <property type="entry name" value="MITOGEN-ACTIVATED PROTEIN KINASE KINASE KINASE 20-RELATED"/>
    <property type="match status" value="1"/>
</dbReference>
<evidence type="ECO:0000256" key="1">
    <source>
        <dbReference type="ARBA" id="ARBA00010062"/>
    </source>
</evidence>
<keyword evidence="3" id="KW-0732">Signal</keyword>
<evidence type="ECO:0000256" key="5">
    <source>
        <dbReference type="ARBA" id="ARBA00022777"/>
    </source>
</evidence>
<keyword evidence="5 9" id="KW-0418">Kinase</keyword>
<gene>
    <name evidence="9" type="ORF">ACKI18_30580</name>
</gene>
<dbReference type="Proteomes" id="UP001631957">
    <property type="component" value="Unassembled WGS sequence"/>
</dbReference>
<dbReference type="PROSITE" id="PS00107">
    <property type="entry name" value="PROTEIN_KINASE_ATP"/>
    <property type="match status" value="1"/>
</dbReference>
<feature type="domain" description="Protein kinase" evidence="8">
    <location>
        <begin position="16"/>
        <end position="276"/>
    </location>
</feature>
<dbReference type="InterPro" id="IPR017441">
    <property type="entry name" value="Protein_kinase_ATP_BS"/>
</dbReference>
<dbReference type="Gene3D" id="3.30.200.20">
    <property type="entry name" value="Phosphorylase Kinase, domain 1"/>
    <property type="match status" value="1"/>
</dbReference>
<name>A0ABW9I006_9ACTN</name>
<evidence type="ECO:0000313" key="10">
    <source>
        <dbReference type="Proteomes" id="UP001631957"/>
    </source>
</evidence>
<dbReference type="InterPro" id="IPR000719">
    <property type="entry name" value="Prot_kinase_dom"/>
</dbReference>
<reference evidence="9 10" key="1">
    <citation type="submission" date="2024-12" db="EMBL/GenBank/DDBJ databases">
        <title>Forecasting of Potato common scab and diversities of Pathogenic streptomyces spp. in china.</title>
        <authorList>
            <person name="Handique U."/>
            <person name="Wu J."/>
        </authorList>
    </citation>
    <scope>NUCLEOTIDE SEQUENCE [LARGE SCALE GENOMIC DNA]</scope>
    <source>
        <strain evidence="9 10">ZRIMU1530</strain>
    </source>
</reference>
<proteinExistence type="inferred from homology"/>
<dbReference type="PANTHER" id="PTHR43289:SF34">
    <property type="entry name" value="SERINE_THREONINE-PROTEIN KINASE YBDM-RELATED"/>
    <property type="match status" value="1"/>
</dbReference>
<keyword evidence="6 7" id="KW-0067">ATP-binding</keyword>